<name>A0A2P2QH95_RHIMU</name>
<dbReference type="EMBL" id="GGEC01085887">
    <property type="protein sequence ID" value="MBX66371.1"/>
    <property type="molecule type" value="Transcribed_RNA"/>
</dbReference>
<dbReference type="AlphaFoldDB" id="A0A2P2QH95"/>
<accession>A0A2P2QH95</accession>
<reference evidence="1" key="1">
    <citation type="submission" date="2018-02" db="EMBL/GenBank/DDBJ databases">
        <title>Rhizophora mucronata_Transcriptome.</title>
        <authorList>
            <person name="Meera S.P."/>
            <person name="Sreeshan A."/>
            <person name="Augustine A."/>
        </authorList>
    </citation>
    <scope>NUCLEOTIDE SEQUENCE</scope>
    <source>
        <tissue evidence="1">Leaf</tissue>
    </source>
</reference>
<organism evidence="1">
    <name type="scientific">Rhizophora mucronata</name>
    <name type="common">Asiatic mangrove</name>
    <dbReference type="NCBI Taxonomy" id="61149"/>
    <lineage>
        <taxon>Eukaryota</taxon>
        <taxon>Viridiplantae</taxon>
        <taxon>Streptophyta</taxon>
        <taxon>Embryophyta</taxon>
        <taxon>Tracheophyta</taxon>
        <taxon>Spermatophyta</taxon>
        <taxon>Magnoliopsida</taxon>
        <taxon>eudicotyledons</taxon>
        <taxon>Gunneridae</taxon>
        <taxon>Pentapetalae</taxon>
        <taxon>rosids</taxon>
        <taxon>fabids</taxon>
        <taxon>Malpighiales</taxon>
        <taxon>Rhizophoraceae</taxon>
        <taxon>Rhizophora</taxon>
    </lineage>
</organism>
<proteinExistence type="predicted"/>
<protein>
    <submittedName>
        <fullName evidence="1">Uncharacterized protein</fullName>
    </submittedName>
</protein>
<sequence length="31" mass="3734">MVVQIVFMFPLQLNLALDFFFQLKFLKSNKL</sequence>
<evidence type="ECO:0000313" key="1">
    <source>
        <dbReference type="EMBL" id="MBX66371.1"/>
    </source>
</evidence>